<dbReference type="EC" id="3.5.1.1" evidence="1"/>
<dbReference type="Pfam" id="PF12796">
    <property type="entry name" value="Ank_2"/>
    <property type="match status" value="1"/>
</dbReference>
<dbReference type="SUPFAM" id="SSF48403">
    <property type="entry name" value="Ankyrin repeat"/>
    <property type="match status" value="1"/>
</dbReference>
<accession>A0ABR4QNS8</accession>
<proteinExistence type="predicted"/>
<dbReference type="PRINTS" id="PR00139">
    <property type="entry name" value="ASNGLNASE"/>
</dbReference>
<name>A0ABR4QNS8_9CEST</name>
<dbReference type="PROSITE" id="PS50297">
    <property type="entry name" value="ANK_REP_REGION"/>
    <property type="match status" value="2"/>
</dbReference>
<evidence type="ECO:0000259" key="5">
    <source>
        <dbReference type="Pfam" id="PF17763"/>
    </source>
</evidence>
<keyword evidence="7" id="KW-1185">Reference proteome</keyword>
<evidence type="ECO:0000256" key="2">
    <source>
        <dbReference type="PROSITE-ProRule" id="PRU00023"/>
    </source>
</evidence>
<feature type="domain" description="Asparaginase/glutaminase C-terminal" evidence="5">
    <location>
        <begin position="332"/>
        <end position="446"/>
    </location>
</feature>
<feature type="active site" evidence="3">
    <location>
        <position position="207"/>
    </location>
</feature>
<dbReference type="InterPro" id="IPR027475">
    <property type="entry name" value="Asparaginase/glutaminase_AS2"/>
</dbReference>
<reference evidence="6 7" key="1">
    <citation type="journal article" date="2022" name="Front. Cell. Infect. Microbiol.">
        <title>The Genomes of Two Strains of Taenia crassiceps the Animal Model for the Study of Human Cysticercosis.</title>
        <authorList>
            <person name="Bobes R.J."/>
            <person name="Estrada K."/>
            <person name="Rios-Valencia D.G."/>
            <person name="Calderon-Gallegos A."/>
            <person name="de la Torre P."/>
            <person name="Carrero J.C."/>
            <person name="Sanchez-Flores A."/>
            <person name="Laclette J.P."/>
        </authorList>
    </citation>
    <scope>NUCLEOTIDE SEQUENCE [LARGE SCALE GENOMIC DNA]</scope>
    <source>
        <strain evidence="6">WFUcys</strain>
    </source>
</reference>
<dbReference type="Pfam" id="PF17763">
    <property type="entry name" value="Asparaginase_C"/>
    <property type="match status" value="1"/>
</dbReference>
<dbReference type="InterPro" id="IPR037152">
    <property type="entry name" value="L-asparaginase_N_sf"/>
</dbReference>
<gene>
    <name evidence="6" type="ORF">TcWFU_001233</name>
</gene>
<dbReference type="PIRSF" id="PIRSF001220">
    <property type="entry name" value="L-ASNase_gatD"/>
    <property type="match status" value="1"/>
</dbReference>
<evidence type="ECO:0000313" key="7">
    <source>
        <dbReference type="Proteomes" id="UP001651158"/>
    </source>
</evidence>
<comment type="caution">
    <text evidence="6">The sequence shown here is derived from an EMBL/GenBank/DDBJ whole genome shotgun (WGS) entry which is preliminary data.</text>
</comment>
<dbReference type="PANTHER" id="PTHR11707:SF28">
    <property type="entry name" value="60 KDA LYSOPHOSPHOLIPASE"/>
    <property type="match status" value="1"/>
</dbReference>
<dbReference type="Proteomes" id="UP001651158">
    <property type="component" value="Unassembled WGS sequence"/>
</dbReference>
<dbReference type="PANTHER" id="PTHR11707">
    <property type="entry name" value="L-ASPARAGINASE"/>
    <property type="match status" value="1"/>
</dbReference>
<keyword evidence="2" id="KW-0040">ANK repeat</keyword>
<dbReference type="SUPFAM" id="SSF53774">
    <property type="entry name" value="Glutaminase/Asparaginase"/>
    <property type="match status" value="1"/>
</dbReference>
<dbReference type="Gene3D" id="3.40.50.1170">
    <property type="entry name" value="L-asparaginase, N-terminal domain"/>
    <property type="match status" value="1"/>
</dbReference>
<feature type="repeat" description="ANK" evidence="2">
    <location>
        <begin position="545"/>
        <end position="573"/>
    </location>
</feature>
<dbReference type="Gene3D" id="3.40.50.40">
    <property type="match status" value="1"/>
</dbReference>
<dbReference type="InterPro" id="IPR036152">
    <property type="entry name" value="Asp/glu_Ase-like_sf"/>
</dbReference>
<dbReference type="Gene3D" id="1.25.40.20">
    <property type="entry name" value="Ankyrin repeat-containing domain"/>
    <property type="match status" value="2"/>
</dbReference>
<feature type="repeat" description="ANK" evidence="2">
    <location>
        <begin position="642"/>
        <end position="663"/>
    </location>
</feature>
<sequence length="726" mass="79449">MSFSGNNFSSLKSPNWTYKRLPDLFKKLSPNSSSAKTSPALFSISDVQRNWWNRLYSNVVPLDKSFLDYAASVPGTTAVGTVLVLYTGGAIGMQKEGGVYKPKQHFLTSYLFQMPIFNDPRFWEHAPPLHSSTSSSSTSIKTSTPSTVSLPLAMPLDEGGRRILYRLLEYDILLDSSDCQLEMWVNLAKDLERFYDHFDGFVILHGTDTLPYAASALSFILENLTKPVVMTGSELPIDRLRNDGRANLLGSLLFAGGGHNIPEVTVFIQNALYRGNRIVKAATTDLEAILAPNSKPLAVMKEHIEVYKERIWSAPKQPSTHLRVQSTLCPSVAILRLFPSIPIDLVRSFFQPPMQGVILETYGTGNVPSNNTELIKVLKEAHDVHNIVILNVTQCWTGTVADVYATGTILSSVGAVSGCDITTEAALMKMAYVLGKWDDPATQRRMLSHSLRGEMTEPFVETRSHRRHSVSTSQSSGVAASKEVTTALGEALVTAEATGLARQWSENLFHSLICAAADHDDVEMLEQILHISGHFEYADSGRIHPLHLAAGAGAYSACRLMLENGASANIADARGFTPLSYAVRGRKCTPALIRLLRHFGCRLPHIASACAREANIAASAGKLRQLRFYQLAGLTLQELDAEGRSALHTAVVYHQTKVVRYLIAPIKADVAVSDLEDNDENDLFELGGAGVNPTQLTGYGTTALEEARERNLLDIVQILESALAAH</sequence>
<evidence type="ECO:0000256" key="3">
    <source>
        <dbReference type="PROSITE-ProRule" id="PRU10100"/>
    </source>
</evidence>
<organism evidence="6 7">
    <name type="scientific">Taenia crassiceps</name>
    <dbReference type="NCBI Taxonomy" id="6207"/>
    <lineage>
        <taxon>Eukaryota</taxon>
        <taxon>Metazoa</taxon>
        <taxon>Spiralia</taxon>
        <taxon>Lophotrochozoa</taxon>
        <taxon>Platyhelminthes</taxon>
        <taxon>Cestoda</taxon>
        <taxon>Eucestoda</taxon>
        <taxon>Cyclophyllidea</taxon>
        <taxon>Taeniidae</taxon>
        <taxon>Taenia</taxon>
    </lineage>
</organism>
<dbReference type="InterPro" id="IPR036770">
    <property type="entry name" value="Ankyrin_rpt-contain_sf"/>
</dbReference>
<dbReference type="InterPro" id="IPR040919">
    <property type="entry name" value="Asparaginase_C"/>
</dbReference>
<dbReference type="InterPro" id="IPR027473">
    <property type="entry name" value="L-asparaginase_C"/>
</dbReference>
<dbReference type="SMART" id="SM00870">
    <property type="entry name" value="Asparaginase"/>
    <property type="match status" value="1"/>
</dbReference>
<dbReference type="PROSITE" id="PS50088">
    <property type="entry name" value="ANK_REPEAT"/>
    <property type="match status" value="2"/>
</dbReference>
<dbReference type="PIRSF" id="PIRSF500176">
    <property type="entry name" value="L_ASNase"/>
    <property type="match status" value="1"/>
</dbReference>
<dbReference type="EMBL" id="JAKROA010000001">
    <property type="protein sequence ID" value="KAL5111330.1"/>
    <property type="molecule type" value="Genomic_DNA"/>
</dbReference>
<feature type="domain" description="L-asparaginase N-terminal" evidence="4">
    <location>
        <begin position="82"/>
        <end position="310"/>
    </location>
</feature>
<evidence type="ECO:0000256" key="1">
    <source>
        <dbReference type="ARBA" id="ARBA00012920"/>
    </source>
</evidence>
<evidence type="ECO:0000259" key="4">
    <source>
        <dbReference type="Pfam" id="PF00710"/>
    </source>
</evidence>
<dbReference type="SMART" id="SM00248">
    <property type="entry name" value="ANK"/>
    <property type="match status" value="4"/>
</dbReference>
<dbReference type="PROSITE" id="PS51732">
    <property type="entry name" value="ASN_GLN_ASE_3"/>
    <property type="match status" value="1"/>
</dbReference>
<dbReference type="PROSITE" id="PS00917">
    <property type="entry name" value="ASN_GLN_ASE_2"/>
    <property type="match status" value="1"/>
</dbReference>
<evidence type="ECO:0000313" key="6">
    <source>
        <dbReference type="EMBL" id="KAL5111330.1"/>
    </source>
</evidence>
<dbReference type="InterPro" id="IPR006034">
    <property type="entry name" value="Asparaginase/glutaminase-like"/>
</dbReference>
<dbReference type="InterPro" id="IPR027474">
    <property type="entry name" value="L-asparaginase_N"/>
</dbReference>
<dbReference type="Pfam" id="PF00023">
    <property type="entry name" value="Ank"/>
    <property type="match status" value="1"/>
</dbReference>
<dbReference type="Pfam" id="PF00710">
    <property type="entry name" value="Asparaginase"/>
    <property type="match status" value="1"/>
</dbReference>
<protein>
    <recommendedName>
        <fullName evidence="1">asparaginase</fullName>
        <ecNumber evidence="1">3.5.1.1</ecNumber>
    </recommendedName>
</protein>
<dbReference type="InterPro" id="IPR002110">
    <property type="entry name" value="Ankyrin_rpt"/>
</dbReference>